<keyword evidence="3" id="KW-1185">Reference proteome</keyword>
<evidence type="ECO:0000256" key="1">
    <source>
        <dbReference type="SAM" id="SignalP"/>
    </source>
</evidence>
<dbReference type="EMBL" id="MU004194">
    <property type="protein sequence ID" value="KAF2492473.1"/>
    <property type="molecule type" value="Genomic_DNA"/>
</dbReference>
<feature type="signal peptide" evidence="1">
    <location>
        <begin position="1"/>
        <end position="23"/>
    </location>
</feature>
<dbReference type="OrthoDB" id="2110578at2759"/>
<sequence length="308" mass="32297">MFLEHLFLALTGALFLSTALVSAQRPSSTPICDYYAETILGANTEANQRLLMVLLLHTTVLGNYTTPNTGIAVHGIAAPGTFRGQKVNLIKYFTGEIASTNNGTTPHGVPILLLDGGGAAPLLKNVSSYNTSSLQYHIFDHIEQYFGTLLGCSKQGGSALPAYQGRASMYEVHKFMDLSAAEMGWFNLQATLAIASLGFSKQDVGIVNDTLYNVFSQRCSPAVSLVPKNAGPQLQSLCINEDCPLDKNATCALYPNKGVGVAPEVVNATNASASGTGTVTGTAAVATSTGAVFPSRTVTAASIIKARV</sequence>
<dbReference type="Proteomes" id="UP000799750">
    <property type="component" value="Unassembled WGS sequence"/>
</dbReference>
<gene>
    <name evidence="2" type="ORF">BU16DRAFT_594085</name>
</gene>
<evidence type="ECO:0000313" key="2">
    <source>
        <dbReference type="EMBL" id="KAF2492473.1"/>
    </source>
</evidence>
<accession>A0A6A6QL94</accession>
<proteinExistence type="predicted"/>
<protein>
    <submittedName>
        <fullName evidence="2">Uncharacterized protein</fullName>
    </submittedName>
</protein>
<name>A0A6A6QL94_9PEZI</name>
<feature type="chain" id="PRO_5025533395" evidence="1">
    <location>
        <begin position="24"/>
        <end position="308"/>
    </location>
</feature>
<reference evidence="2" key="1">
    <citation type="journal article" date="2020" name="Stud. Mycol.">
        <title>101 Dothideomycetes genomes: a test case for predicting lifestyles and emergence of pathogens.</title>
        <authorList>
            <person name="Haridas S."/>
            <person name="Albert R."/>
            <person name="Binder M."/>
            <person name="Bloem J."/>
            <person name="Labutti K."/>
            <person name="Salamov A."/>
            <person name="Andreopoulos B."/>
            <person name="Baker S."/>
            <person name="Barry K."/>
            <person name="Bills G."/>
            <person name="Bluhm B."/>
            <person name="Cannon C."/>
            <person name="Castanera R."/>
            <person name="Culley D."/>
            <person name="Daum C."/>
            <person name="Ezra D."/>
            <person name="Gonzalez J."/>
            <person name="Henrissat B."/>
            <person name="Kuo A."/>
            <person name="Liang C."/>
            <person name="Lipzen A."/>
            <person name="Lutzoni F."/>
            <person name="Magnuson J."/>
            <person name="Mondo S."/>
            <person name="Nolan M."/>
            <person name="Ohm R."/>
            <person name="Pangilinan J."/>
            <person name="Park H.-J."/>
            <person name="Ramirez L."/>
            <person name="Alfaro M."/>
            <person name="Sun H."/>
            <person name="Tritt A."/>
            <person name="Yoshinaga Y."/>
            <person name="Zwiers L.-H."/>
            <person name="Turgeon B."/>
            <person name="Goodwin S."/>
            <person name="Spatafora J."/>
            <person name="Crous P."/>
            <person name="Grigoriev I."/>
        </authorList>
    </citation>
    <scope>NUCLEOTIDE SEQUENCE</scope>
    <source>
        <strain evidence="2">CBS 269.34</strain>
    </source>
</reference>
<evidence type="ECO:0000313" key="3">
    <source>
        <dbReference type="Proteomes" id="UP000799750"/>
    </source>
</evidence>
<organism evidence="2 3">
    <name type="scientific">Lophium mytilinum</name>
    <dbReference type="NCBI Taxonomy" id="390894"/>
    <lineage>
        <taxon>Eukaryota</taxon>
        <taxon>Fungi</taxon>
        <taxon>Dikarya</taxon>
        <taxon>Ascomycota</taxon>
        <taxon>Pezizomycotina</taxon>
        <taxon>Dothideomycetes</taxon>
        <taxon>Pleosporomycetidae</taxon>
        <taxon>Mytilinidiales</taxon>
        <taxon>Mytilinidiaceae</taxon>
        <taxon>Lophium</taxon>
    </lineage>
</organism>
<dbReference type="AlphaFoldDB" id="A0A6A6QL94"/>
<keyword evidence="1" id="KW-0732">Signal</keyword>